<keyword evidence="5" id="KW-1185">Reference proteome</keyword>
<dbReference type="InterPro" id="IPR007655">
    <property type="entry name" value="Slam_C"/>
</dbReference>
<proteinExistence type="predicted"/>
<dbReference type="SUPFAM" id="SSF48452">
    <property type="entry name" value="TPR-like"/>
    <property type="match status" value="1"/>
</dbReference>
<evidence type="ECO:0000259" key="3">
    <source>
        <dbReference type="Pfam" id="PF04575"/>
    </source>
</evidence>
<dbReference type="RefSeq" id="WP_260044051.1">
    <property type="nucleotide sequence ID" value="NZ_JANZXA010000002.1"/>
</dbReference>
<sequence>MAAALADPVQPGADVPEPPAAPQTAGPAETLERAKWLIFKKRPDEARKALEGLALNSGKMPRQQVNEVQFLIGLIDITDEDYPSAISHFRRILASDPGAVRVRLELGRAFFLNDDYNNARRQFLFARAGDVPATVRENIDRYLVAIRSLRTTKFTFSISLASDTNLNAGPSADTITIYGLPFQLSKSARANSGTGLAIDAGAEYAPRIAKRLKWRMGAQLHRAQYRYTEFDDMTMSAYTGPHLTLRKWDFNLLATAARRWYGNHVYTDIFGGRVSATYFVTSRLGIGAALAVNHLNYLRYTPQSGTGGNVSMNMFYTPSTSSILRARATLGRQDAKDKAFANHLQQFNVSVTKELGSGFTVTASPTYSRIAYDARLAAFDRRRIDHQFMGSLTVLNRKIDVLGITPRIVYSYTDNASSIPLYRYTKHRVEVGLTTQF</sequence>
<evidence type="ECO:0000256" key="1">
    <source>
        <dbReference type="PROSITE-ProRule" id="PRU00339"/>
    </source>
</evidence>
<gene>
    <name evidence="4" type="ORF">NZK81_03795</name>
</gene>
<comment type="caution">
    <text evidence="4">The sequence shown here is derived from an EMBL/GenBank/DDBJ whole genome shotgun (WGS) entry which is preliminary data.</text>
</comment>
<keyword evidence="4" id="KW-0449">Lipoprotein</keyword>
<dbReference type="InterPro" id="IPR019734">
    <property type="entry name" value="TPR_rpt"/>
</dbReference>
<dbReference type="InterPro" id="IPR011990">
    <property type="entry name" value="TPR-like_helical_dom_sf"/>
</dbReference>
<organism evidence="4 5">
    <name type="scientific">Novosphingobium mangrovi</name>
    <name type="common">ex Huang et al. 2023</name>
    <dbReference type="NCBI Taxonomy" id="2976432"/>
    <lineage>
        <taxon>Bacteria</taxon>
        <taxon>Pseudomonadati</taxon>
        <taxon>Pseudomonadota</taxon>
        <taxon>Alphaproteobacteria</taxon>
        <taxon>Sphingomonadales</taxon>
        <taxon>Sphingomonadaceae</taxon>
        <taxon>Novosphingobium</taxon>
    </lineage>
</organism>
<evidence type="ECO:0000313" key="4">
    <source>
        <dbReference type="EMBL" id="MCT2398664.1"/>
    </source>
</evidence>
<dbReference type="Proteomes" id="UP001165583">
    <property type="component" value="Unassembled WGS sequence"/>
</dbReference>
<keyword evidence="1" id="KW-0802">TPR repeat</keyword>
<protein>
    <submittedName>
        <fullName evidence="4">Surface lipoprotein assembly modifier</fullName>
    </submittedName>
</protein>
<dbReference type="PROSITE" id="PS50005">
    <property type="entry name" value="TPR"/>
    <property type="match status" value="1"/>
</dbReference>
<dbReference type="Gene3D" id="1.25.40.10">
    <property type="entry name" value="Tetratricopeptide repeat domain"/>
    <property type="match status" value="1"/>
</dbReference>
<evidence type="ECO:0000256" key="2">
    <source>
        <dbReference type="SAM" id="MobiDB-lite"/>
    </source>
</evidence>
<evidence type="ECO:0000313" key="5">
    <source>
        <dbReference type="Proteomes" id="UP001165583"/>
    </source>
</evidence>
<dbReference type="EMBL" id="JANZXA010000002">
    <property type="protein sequence ID" value="MCT2398664.1"/>
    <property type="molecule type" value="Genomic_DNA"/>
</dbReference>
<dbReference type="Pfam" id="PF04575">
    <property type="entry name" value="SlipAM"/>
    <property type="match status" value="1"/>
</dbReference>
<feature type="domain" description="Surface lipoprotein assembly modifier C-terminal" evidence="3">
    <location>
        <begin position="153"/>
        <end position="437"/>
    </location>
</feature>
<feature type="region of interest" description="Disordered" evidence="2">
    <location>
        <begin position="1"/>
        <end position="28"/>
    </location>
</feature>
<reference evidence="4" key="1">
    <citation type="submission" date="2022-09" db="EMBL/GenBank/DDBJ databases">
        <title>Novosphingobium sp. Nov., a polycyclic aromatic hydrocarbon-degrading bacterium isolated form mangrove sediments in HongKong.</title>
        <authorList>
            <person name="Hu Z."/>
        </authorList>
    </citation>
    <scope>NUCLEOTIDE SEQUENCE</scope>
    <source>
        <strain evidence="4">HK4-1</strain>
    </source>
</reference>
<name>A0ABT2I1J3_9SPHN</name>
<feature type="repeat" description="TPR" evidence="1">
    <location>
        <begin position="66"/>
        <end position="99"/>
    </location>
</feature>
<accession>A0ABT2I1J3</accession>